<protein>
    <submittedName>
        <fullName evidence="1">DUF4276 family protein</fullName>
    </submittedName>
</protein>
<dbReference type="AlphaFoldDB" id="A0A8J6TKZ6"/>
<reference evidence="1 2" key="1">
    <citation type="submission" date="2020-08" db="EMBL/GenBank/DDBJ databases">
        <title>Bridging the membrane lipid divide: bacteria of the FCB group superphylum have the potential to synthesize archaeal ether lipids.</title>
        <authorList>
            <person name="Villanueva L."/>
            <person name="Von Meijenfeldt F.A.B."/>
            <person name="Westbye A.B."/>
            <person name="Yadav S."/>
            <person name="Hopmans E.C."/>
            <person name="Dutilh B.E."/>
            <person name="Sinninghe Damste J.S."/>
        </authorList>
    </citation>
    <scope>NUCLEOTIDE SEQUENCE [LARGE SCALE GENOMIC DNA]</scope>
    <source>
        <strain evidence="1">NIOZ-UU17</strain>
    </source>
</reference>
<sequence>MIRRKIIPIVEGYGEERAVPCLLQRWLRHRKFHKYFEIPDLAINAKSCGRLKAGYDKVRHIGIEHYIIAALRNKPDAILVVIDADDECINRGHGNGLGPELLARAKTVAPNVPLAVVVANREYEAWFLASLTSIRAAGLLPNTTRLQFQGPMNPEDPRDCKGLITKLMGCRYEATVHQLELTRGLTFSPKAQYRSPSYGKLLRDLERITHEARRKPTE</sequence>
<dbReference type="Proteomes" id="UP000605201">
    <property type="component" value="Unassembled WGS sequence"/>
</dbReference>
<evidence type="ECO:0000313" key="2">
    <source>
        <dbReference type="Proteomes" id="UP000605201"/>
    </source>
</evidence>
<proteinExistence type="predicted"/>
<organism evidence="1 2">
    <name type="scientific">Candidatus Desulfatibia vada</name>
    <dbReference type="NCBI Taxonomy" id="2841696"/>
    <lineage>
        <taxon>Bacteria</taxon>
        <taxon>Pseudomonadati</taxon>
        <taxon>Thermodesulfobacteriota</taxon>
        <taxon>Desulfobacteria</taxon>
        <taxon>Desulfobacterales</taxon>
        <taxon>Desulfobacterales incertae sedis</taxon>
        <taxon>Candidatus Desulfatibia</taxon>
    </lineage>
</organism>
<gene>
    <name evidence="1" type="ORF">H8D96_12275</name>
</gene>
<evidence type="ECO:0000313" key="1">
    <source>
        <dbReference type="EMBL" id="MBC8432679.1"/>
    </source>
</evidence>
<dbReference type="EMBL" id="JACNIG010000243">
    <property type="protein sequence ID" value="MBC8432679.1"/>
    <property type="molecule type" value="Genomic_DNA"/>
</dbReference>
<dbReference type="InterPro" id="IPR025455">
    <property type="entry name" value="DUF4276"/>
</dbReference>
<name>A0A8J6TKZ6_9BACT</name>
<accession>A0A8J6TKZ6</accession>
<comment type="caution">
    <text evidence="1">The sequence shown here is derived from an EMBL/GenBank/DDBJ whole genome shotgun (WGS) entry which is preliminary data.</text>
</comment>
<dbReference type="Pfam" id="PF14103">
    <property type="entry name" value="DUF4276"/>
    <property type="match status" value="1"/>
</dbReference>